<proteinExistence type="predicted"/>
<reference evidence="2" key="1">
    <citation type="journal article" date="2014" name="Sci. Data">
        <title>Genomes of diverse isolates of the marine cyanobacterium Prochlorococcus.</title>
        <authorList>
            <person name="Biller S."/>
            <person name="Berube P."/>
            <person name="Thompson J."/>
            <person name="Kelly L."/>
            <person name="Roggensack S."/>
            <person name="Awad L."/>
            <person name="Roache-Johnson K."/>
            <person name="Ding H."/>
            <person name="Giovannoni S.J."/>
            <person name="Moore L.R."/>
            <person name="Chisholm S.W."/>
        </authorList>
    </citation>
    <scope>NUCLEOTIDE SEQUENCE [LARGE SCALE GENOMIC DNA]</scope>
    <source>
        <strain evidence="2">PAC1</strain>
    </source>
</reference>
<dbReference type="EMBL" id="JNAX01000011">
    <property type="protein sequence ID" value="KGG20698.1"/>
    <property type="molecule type" value="Genomic_DNA"/>
</dbReference>
<sequence length="60" mass="6982">MSLPPHFIDEKNKEVVFHIKGGYPVTMEIPSFMKSFPKGFKGVTCRCEETFYKLRAKVKE</sequence>
<gene>
    <name evidence="1" type="ORF">EV03_1199</name>
</gene>
<dbReference type="AlphaFoldDB" id="A0A0A2C303"/>
<evidence type="ECO:0000313" key="1">
    <source>
        <dbReference type="EMBL" id="KGG20698.1"/>
    </source>
</evidence>
<dbReference type="Proteomes" id="UP000030392">
    <property type="component" value="Unassembled WGS sequence"/>
</dbReference>
<evidence type="ECO:0000313" key="2">
    <source>
        <dbReference type="Proteomes" id="UP000030392"/>
    </source>
</evidence>
<protein>
    <submittedName>
        <fullName evidence="1">Uncharacterized protein</fullName>
    </submittedName>
</protein>
<organism evidence="1 2">
    <name type="scientific">Prochlorococcus marinus str. PAC1</name>
    <dbReference type="NCBI Taxonomy" id="59924"/>
    <lineage>
        <taxon>Bacteria</taxon>
        <taxon>Bacillati</taxon>
        <taxon>Cyanobacteriota</taxon>
        <taxon>Cyanophyceae</taxon>
        <taxon>Synechococcales</taxon>
        <taxon>Prochlorococcaceae</taxon>
        <taxon>Prochlorococcus</taxon>
    </lineage>
</organism>
<accession>A0A0A2C303</accession>
<comment type="caution">
    <text evidence="1">The sequence shown here is derived from an EMBL/GenBank/DDBJ whole genome shotgun (WGS) entry which is preliminary data.</text>
</comment>
<name>A0A0A2C303_PROMR</name>